<feature type="region of interest" description="Disordered" evidence="1">
    <location>
        <begin position="1"/>
        <end position="27"/>
    </location>
</feature>
<name>A0A7S4LBD8_9EUGL</name>
<evidence type="ECO:0000256" key="1">
    <source>
        <dbReference type="SAM" id="MobiDB-lite"/>
    </source>
</evidence>
<reference evidence="2" key="1">
    <citation type="submission" date="2021-01" db="EMBL/GenBank/DDBJ databases">
        <authorList>
            <person name="Corre E."/>
            <person name="Pelletier E."/>
            <person name="Niang G."/>
            <person name="Scheremetjew M."/>
            <person name="Finn R."/>
            <person name="Kale V."/>
            <person name="Holt S."/>
            <person name="Cochrane G."/>
            <person name="Meng A."/>
            <person name="Brown T."/>
            <person name="Cohen L."/>
        </authorList>
    </citation>
    <scope>NUCLEOTIDE SEQUENCE</scope>
    <source>
        <strain evidence="2">CCMP1594</strain>
    </source>
</reference>
<organism evidence="2">
    <name type="scientific">Eutreptiella gymnastica</name>
    <dbReference type="NCBI Taxonomy" id="73025"/>
    <lineage>
        <taxon>Eukaryota</taxon>
        <taxon>Discoba</taxon>
        <taxon>Euglenozoa</taxon>
        <taxon>Euglenida</taxon>
        <taxon>Spirocuta</taxon>
        <taxon>Euglenophyceae</taxon>
        <taxon>Eutreptiales</taxon>
        <taxon>Eutreptiaceae</taxon>
        <taxon>Eutreptiella</taxon>
    </lineage>
</organism>
<evidence type="ECO:0000313" key="2">
    <source>
        <dbReference type="EMBL" id="CAE0818241.1"/>
    </source>
</evidence>
<gene>
    <name evidence="2" type="ORF">EGYM00163_LOCUS29409</name>
</gene>
<sequence>MEAEVPQGGHSRNRTRRAPLNARTSRVRSAINCSESQGNGDLETAMPWPSNLLPLLLCLWVRENWRGLTYTNKGLQSGTLSGSHASKPLQAAGAQPRADRRLRACGLRPGRQATCKQLFSGDSTQVGTLAHRVACQGTPRLSGGSGKEAAMMSSFQTTA</sequence>
<proteinExistence type="predicted"/>
<feature type="region of interest" description="Disordered" evidence="1">
    <location>
        <begin position="140"/>
        <end position="159"/>
    </location>
</feature>
<dbReference type="AlphaFoldDB" id="A0A7S4LBD8"/>
<dbReference type="EMBL" id="HBJA01084390">
    <property type="protein sequence ID" value="CAE0818241.1"/>
    <property type="molecule type" value="Transcribed_RNA"/>
</dbReference>
<protein>
    <submittedName>
        <fullName evidence="2">Uncharacterized protein</fullName>
    </submittedName>
</protein>
<accession>A0A7S4LBD8</accession>